<name>N1QKC6_SPHMS</name>
<proteinExistence type="inferred from homology"/>
<evidence type="ECO:0000256" key="1">
    <source>
        <dbReference type="ARBA" id="ARBA00009390"/>
    </source>
</evidence>
<dbReference type="GO" id="GO:0046872">
    <property type="term" value="F:metal ion binding"/>
    <property type="evidence" value="ECO:0007669"/>
    <property type="project" value="UniProtKB-KW"/>
</dbReference>
<dbReference type="InterPro" id="IPR002931">
    <property type="entry name" value="Transglutaminase-like"/>
</dbReference>
<accession>N1QKC6</accession>
<evidence type="ECO:0000256" key="3">
    <source>
        <dbReference type="ARBA" id="ARBA00022833"/>
    </source>
</evidence>
<dbReference type="FunFam" id="2.20.25.10:FF:000011">
    <property type="entry name" value="peptide-N(4)-(N-acetyl-beta- glucosaminyl)asparagine amidase"/>
    <property type="match status" value="1"/>
</dbReference>
<comment type="similarity">
    <text evidence="1">Belongs to the transglutaminase-like superfamily. PNGase family.</text>
</comment>
<dbReference type="EMBL" id="KB456260">
    <property type="protein sequence ID" value="EMF16722.1"/>
    <property type="molecule type" value="Genomic_DNA"/>
</dbReference>
<feature type="compositionally biased region" description="Pro residues" evidence="4">
    <location>
        <begin position="73"/>
        <end position="88"/>
    </location>
</feature>
<dbReference type="Gene3D" id="3.10.620.30">
    <property type="match status" value="1"/>
</dbReference>
<dbReference type="Proteomes" id="UP000016931">
    <property type="component" value="Unassembled WGS sequence"/>
</dbReference>
<dbReference type="RefSeq" id="XP_016764843.1">
    <property type="nucleotide sequence ID" value="XM_016901752.1"/>
</dbReference>
<organism evidence="6 7">
    <name type="scientific">Sphaerulina musiva (strain SO2202)</name>
    <name type="common">Poplar stem canker fungus</name>
    <name type="synonym">Septoria musiva</name>
    <dbReference type="NCBI Taxonomy" id="692275"/>
    <lineage>
        <taxon>Eukaryota</taxon>
        <taxon>Fungi</taxon>
        <taxon>Dikarya</taxon>
        <taxon>Ascomycota</taxon>
        <taxon>Pezizomycotina</taxon>
        <taxon>Dothideomycetes</taxon>
        <taxon>Dothideomycetidae</taxon>
        <taxon>Mycosphaerellales</taxon>
        <taxon>Mycosphaerellaceae</taxon>
        <taxon>Sphaerulina</taxon>
    </lineage>
</organism>
<dbReference type="OMA" id="AWDKPRL"/>
<dbReference type="GO" id="GO:0005829">
    <property type="term" value="C:cytosol"/>
    <property type="evidence" value="ECO:0007669"/>
    <property type="project" value="TreeGrafter"/>
</dbReference>
<feature type="compositionally biased region" description="Basic and acidic residues" evidence="4">
    <location>
        <begin position="428"/>
        <end position="459"/>
    </location>
</feature>
<keyword evidence="2" id="KW-0479">Metal-binding</keyword>
<feature type="region of interest" description="Disordered" evidence="4">
    <location>
        <begin position="1"/>
        <end position="126"/>
    </location>
</feature>
<dbReference type="InterPro" id="IPR038765">
    <property type="entry name" value="Papain-like_cys_pep_sf"/>
</dbReference>
<dbReference type="GO" id="GO:0006516">
    <property type="term" value="P:glycoprotein catabolic process"/>
    <property type="evidence" value="ECO:0007669"/>
    <property type="project" value="TreeGrafter"/>
</dbReference>
<dbReference type="Pfam" id="PF01841">
    <property type="entry name" value="Transglut_core"/>
    <property type="match status" value="1"/>
</dbReference>
<dbReference type="GO" id="GO:0005634">
    <property type="term" value="C:nucleus"/>
    <property type="evidence" value="ECO:0007669"/>
    <property type="project" value="TreeGrafter"/>
</dbReference>
<evidence type="ECO:0000313" key="7">
    <source>
        <dbReference type="Proteomes" id="UP000016931"/>
    </source>
</evidence>
<dbReference type="InterPro" id="IPR050883">
    <property type="entry name" value="PNGase"/>
</dbReference>
<dbReference type="eggNOG" id="KOG0909">
    <property type="taxonomic scope" value="Eukaryota"/>
</dbReference>
<feature type="region of interest" description="Disordered" evidence="4">
    <location>
        <begin position="427"/>
        <end position="480"/>
    </location>
</feature>
<sequence>MADPSQNTHRGVPRRKPVPRPSAQPLPETWAADLTMQFRRTLSTKRMNELSRRPASMRRSSSRRTELVTVSSPAPPVPSRDAPAPPVREAPGAPQEGIQRQQSPPPEYASLRNIPNMPTPPTDPKSIRFRHMLVSLSNTPCKWENPGLLDDALAKLPLQRIYDEAQEESDLYRAEAASLGPNTKPAWGYQDCVIRAMMRWFKEDYFEWTNNPKCSTCHQPTIGRGMVAPLPEEQACSASRVELYQCSNAQCQSFERFPRYNDAFVLVDTKRGRVGEWATCFGMLCRALGSRVRWVWNAEDHIWTEVYSTHRKKWVHVDVCEGAWDAPLLYTQGWNKKLSYCIAFSADGCQDVTRRYVRNAEQAAPRAKCTEGVLLHILGEIKAMRRRDMDKQERFRLNAEDMKEDADFRKMIIEALAYNVSLILPGGEGEKSGGGGRDRTGIDPDAMKALESGQAERARQRVTSNNHHHAQQQHHQQPQQ</sequence>
<dbReference type="OrthoDB" id="409136at2759"/>
<gene>
    <name evidence="6" type="ORF">SEPMUDRAFT_122202</name>
</gene>
<dbReference type="HOGENOM" id="CLU_031058_1_0_1"/>
<reference evidence="6 7" key="1">
    <citation type="journal article" date="2012" name="PLoS Pathog.">
        <title>Diverse lifestyles and strategies of plant pathogenesis encoded in the genomes of eighteen Dothideomycetes fungi.</title>
        <authorList>
            <person name="Ohm R.A."/>
            <person name="Feau N."/>
            <person name="Henrissat B."/>
            <person name="Schoch C.L."/>
            <person name="Horwitz B.A."/>
            <person name="Barry K.W."/>
            <person name="Condon B.J."/>
            <person name="Copeland A.C."/>
            <person name="Dhillon B."/>
            <person name="Glaser F."/>
            <person name="Hesse C.N."/>
            <person name="Kosti I."/>
            <person name="LaButti K."/>
            <person name="Lindquist E.A."/>
            <person name="Lucas S."/>
            <person name="Salamov A.A."/>
            <person name="Bradshaw R.E."/>
            <person name="Ciuffetti L."/>
            <person name="Hamelin R.C."/>
            <person name="Kema G.H.J."/>
            <person name="Lawrence C."/>
            <person name="Scott J.A."/>
            <person name="Spatafora J.W."/>
            <person name="Turgeon B.G."/>
            <person name="de Wit P.J.G.M."/>
            <person name="Zhong S."/>
            <person name="Goodwin S.B."/>
            <person name="Grigoriev I.V."/>
        </authorList>
    </citation>
    <scope>NUCLEOTIDE SEQUENCE [LARGE SCALE GENOMIC DNA]</scope>
    <source>
        <strain evidence="6 7">SO2202</strain>
    </source>
</reference>
<evidence type="ECO:0000313" key="6">
    <source>
        <dbReference type="EMBL" id="EMF16722.1"/>
    </source>
</evidence>
<keyword evidence="3" id="KW-0862">Zinc</keyword>
<dbReference type="SMART" id="SM00460">
    <property type="entry name" value="TGc"/>
    <property type="match status" value="1"/>
</dbReference>
<evidence type="ECO:0000256" key="2">
    <source>
        <dbReference type="ARBA" id="ARBA00022723"/>
    </source>
</evidence>
<evidence type="ECO:0000256" key="4">
    <source>
        <dbReference type="SAM" id="MobiDB-lite"/>
    </source>
</evidence>
<dbReference type="Gene3D" id="2.20.25.10">
    <property type="match status" value="1"/>
</dbReference>
<dbReference type="GO" id="GO:0000224">
    <property type="term" value="F:peptide-N4-(N-acetyl-beta-glucosaminyl)asparagine amidase activity"/>
    <property type="evidence" value="ECO:0007669"/>
    <property type="project" value="TreeGrafter"/>
</dbReference>
<evidence type="ECO:0000259" key="5">
    <source>
        <dbReference type="SMART" id="SM00460"/>
    </source>
</evidence>
<dbReference type="PANTHER" id="PTHR12143">
    <property type="entry name" value="PEPTIDE N-GLYCANASE PNGASE -RELATED"/>
    <property type="match status" value="1"/>
</dbReference>
<protein>
    <recommendedName>
        <fullName evidence="5">Transglutaminase-like domain-containing protein</fullName>
    </recommendedName>
</protein>
<feature type="domain" description="Transglutaminase-like" evidence="5">
    <location>
        <begin position="266"/>
        <end position="321"/>
    </location>
</feature>
<dbReference type="PANTHER" id="PTHR12143:SF19">
    <property type="entry name" value="PEPTIDE-N(4)-(N-ACETYL-BETA-GLUCOSAMINYL)ASPARAGINE AMIDASE"/>
    <property type="match status" value="1"/>
</dbReference>
<dbReference type="STRING" id="692275.N1QKC6"/>
<dbReference type="AlphaFoldDB" id="N1QKC6"/>
<dbReference type="SUPFAM" id="SSF54001">
    <property type="entry name" value="Cysteine proteinases"/>
    <property type="match status" value="1"/>
</dbReference>
<dbReference type="GeneID" id="27898889"/>
<keyword evidence="7" id="KW-1185">Reference proteome</keyword>